<sequence length="37" mass="4363">MLRNEKLHLYLGKVLSHIDAVSCLFHFYLLDFVKAPM</sequence>
<keyword evidence="1" id="KW-1133">Transmembrane helix</keyword>
<evidence type="ECO:0000256" key="1">
    <source>
        <dbReference type="SAM" id="Phobius"/>
    </source>
</evidence>
<accession>A0A0A9AM93</accession>
<protein>
    <submittedName>
        <fullName evidence="2">Uncharacterized protein</fullName>
    </submittedName>
</protein>
<feature type="transmembrane region" description="Helical" evidence="1">
    <location>
        <begin position="7"/>
        <end position="29"/>
    </location>
</feature>
<organism evidence="2">
    <name type="scientific">Arundo donax</name>
    <name type="common">Giant reed</name>
    <name type="synonym">Donax arundinaceus</name>
    <dbReference type="NCBI Taxonomy" id="35708"/>
    <lineage>
        <taxon>Eukaryota</taxon>
        <taxon>Viridiplantae</taxon>
        <taxon>Streptophyta</taxon>
        <taxon>Embryophyta</taxon>
        <taxon>Tracheophyta</taxon>
        <taxon>Spermatophyta</taxon>
        <taxon>Magnoliopsida</taxon>
        <taxon>Liliopsida</taxon>
        <taxon>Poales</taxon>
        <taxon>Poaceae</taxon>
        <taxon>PACMAD clade</taxon>
        <taxon>Arundinoideae</taxon>
        <taxon>Arundineae</taxon>
        <taxon>Arundo</taxon>
    </lineage>
</organism>
<proteinExistence type="predicted"/>
<keyword evidence="1" id="KW-0472">Membrane</keyword>
<name>A0A0A9AM93_ARUDO</name>
<keyword evidence="1" id="KW-0812">Transmembrane</keyword>
<reference evidence="2" key="2">
    <citation type="journal article" date="2015" name="Data Brief">
        <title>Shoot transcriptome of the giant reed, Arundo donax.</title>
        <authorList>
            <person name="Barrero R.A."/>
            <person name="Guerrero F.D."/>
            <person name="Moolhuijzen P."/>
            <person name="Goolsby J.A."/>
            <person name="Tidwell J."/>
            <person name="Bellgard S.E."/>
            <person name="Bellgard M.I."/>
        </authorList>
    </citation>
    <scope>NUCLEOTIDE SEQUENCE</scope>
    <source>
        <tissue evidence="2">Shoot tissue taken approximately 20 cm above the soil surface</tissue>
    </source>
</reference>
<evidence type="ECO:0000313" key="2">
    <source>
        <dbReference type="EMBL" id="JAD52839.1"/>
    </source>
</evidence>
<reference evidence="2" key="1">
    <citation type="submission" date="2014-09" db="EMBL/GenBank/DDBJ databases">
        <authorList>
            <person name="Magalhaes I.L.F."/>
            <person name="Oliveira U."/>
            <person name="Santos F.R."/>
            <person name="Vidigal T.H.D.A."/>
            <person name="Brescovit A.D."/>
            <person name="Santos A.J."/>
        </authorList>
    </citation>
    <scope>NUCLEOTIDE SEQUENCE</scope>
    <source>
        <tissue evidence="2">Shoot tissue taken approximately 20 cm above the soil surface</tissue>
    </source>
</reference>
<dbReference type="EMBL" id="GBRH01245056">
    <property type="protein sequence ID" value="JAD52839.1"/>
    <property type="molecule type" value="Transcribed_RNA"/>
</dbReference>
<dbReference type="AlphaFoldDB" id="A0A0A9AM93"/>